<organism evidence="2 3">
    <name type="scientific">Aureobasidium pullulans</name>
    <name type="common">Black yeast</name>
    <name type="synonym">Pullularia pullulans</name>
    <dbReference type="NCBI Taxonomy" id="5580"/>
    <lineage>
        <taxon>Eukaryota</taxon>
        <taxon>Fungi</taxon>
        <taxon>Dikarya</taxon>
        <taxon>Ascomycota</taxon>
        <taxon>Pezizomycotina</taxon>
        <taxon>Dothideomycetes</taxon>
        <taxon>Dothideomycetidae</taxon>
        <taxon>Dothideales</taxon>
        <taxon>Saccotheciaceae</taxon>
        <taxon>Aureobasidium</taxon>
    </lineage>
</organism>
<gene>
    <name evidence="2" type="ORF">D6D28_09615</name>
</gene>
<sequence length="434" mass="49794">MLEPTTKAVVRVAQHPKPLTRVSRPPFRACFDEKILLTCQKLRKHGLKSWPNSIINIMDINSTNAGDYYAGGIPKMPAEWEQYILNQQGKFGGGTQAAPVRRRNTVVGIPTLGDFMREYEDRAREQRRRARKDSHQPAYDDQDDLSHNNMHFGNDSLPPSYSSTASSNGTKRSSTHVPMPKKQLPSGSRHNRRNSFSRPKLPEGFMSTPEIPRPDSPETFKRKIYEHKAQYYASQKQRTHSRPRHKSLLSSVLYEQDDYSAYVPPPQHTPQQVEQTPVTAFALWRQECDEQLKDKSTMTRVPALPISTCSECASASILGGQPVPIACGHSLDKVLRTGIEEKPGTYKFSKAYFALLKIERQRWHTDRFGACNPKFKPRIEANAQQLFIVINDLFEIEKLRMVEAAEMRNEHLPVHRPCHTPDYFKFRPDERNAW</sequence>
<feature type="compositionally biased region" description="Low complexity" evidence="1">
    <location>
        <begin position="156"/>
        <end position="167"/>
    </location>
</feature>
<evidence type="ECO:0000313" key="3">
    <source>
        <dbReference type="Proteomes" id="UP000304951"/>
    </source>
</evidence>
<dbReference type="Proteomes" id="UP000304951">
    <property type="component" value="Unassembled WGS sequence"/>
</dbReference>
<dbReference type="AlphaFoldDB" id="A0A4S8S3Z0"/>
<evidence type="ECO:0000313" key="2">
    <source>
        <dbReference type="EMBL" id="THV64804.1"/>
    </source>
</evidence>
<accession>A0A4S8S3Z0</accession>
<protein>
    <submittedName>
        <fullName evidence="2">Uncharacterized protein</fullName>
    </submittedName>
</protein>
<dbReference type="EMBL" id="QZAF01000774">
    <property type="protein sequence ID" value="THV64804.1"/>
    <property type="molecule type" value="Genomic_DNA"/>
</dbReference>
<evidence type="ECO:0000256" key="1">
    <source>
        <dbReference type="SAM" id="MobiDB-lite"/>
    </source>
</evidence>
<reference evidence="2 3" key="1">
    <citation type="submission" date="2018-10" db="EMBL/GenBank/DDBJ databases">
        <title>Fifty Aureobasidium pullulans genomes reveal a recombining polyextremotolerant generalist.</title>
        <authorList>
            <person name="Gostincar C."/>
            <person name="Turk M."/>
            <person name="Zajc J."/>
            <person name="Gunde-Cimerman N."/>
        </authorList>
    </citation>
    <scope>NUCLEOTIDE SEQUENCE [LARGE SCALE GENOMIC DNA]</scope>
    <source>
        <strain evidence="2 3">EXF-11900</strain>
    </source>
</reference>
<feature type="region of interest" description="Disordered" evidence="1">
    <location>
        <begin position="121"/>
        <end position="217"/>
    </location>
</feature>
<proteinExistence type="predicted"/>
<name>A0A4S8S3Z0_AURPU</name>
<comment type="caution">
    <text evidence="2">The sequence shown here is derived from an EMBL/GenBank/DDBJ whole genome shotgun (WGS) entry which is preliminary data.</text>
</comment>